<keyword evidence="2" id="KW-1185">Reference proteome</keyword>
<dbReference type="STRING" id="1005945.SAMN05216561_11244"/>
<gene>
    <name evidence="1" type="ORF">SAMN05216561_11244</name>
</gene>
<dbReference type="InterPro" id="IPR024006">
    <property type="entry name" value="Alt_signal_exp_actinobact"/>
</dbReference>
<organism evidence="1 2">
    <name type="scientific">Nocardioides psychrotolerans</name>
    <dbReference type="NCBI Taxonomy" id="1005945"/>
    <lineage>
        <taxon>Bacteria</taxon>
        <taxon>Bacillati</taxon>
        <taxon>Actinomycetota</taxon>
        <taxon>Actinomycetes</taxon>
        <taxon>Propionibacteriales</taxon>
        <taxon>Nocardioidaceae</taxon>
        <taxon>Nocardioides</taxon>
    </lineage>
</organism>
<dbReference type="AlphaFoldDB" id="A0A1I3KHU5"/>
<dbReference type="Proteomes" id="UP000198649">
    <property type="component" value="Unassembled WGS sequence"/>
</dbReference>
<reference evidence="1 2" key="1">
    <citation type="submission" date="2016-10" db="EMBL/GenBank/DDBJ databases">
        <authorList>
            <person name="de Groot N.N."/>
        </authorList>
    </citation>
    <scope>NUCLEOTIDE SEQUENCE [LARGE SCALE GENOMIC DNA]</scope>
    <source>
        <strain evidence="1 2">CGMCC 1.11156</strain>
    </source>
</reference>
<dbReference type="EMBL" id="FOQG01000012">
    <property type="protein sequence ID" value="SFI71920.1"/>
    <property type="molecule type" value="Genomic_DNA"/>
</dbReference>
<protein>
    <submittedName>
        <fullName evidence="1">Alternate signal-mediated exported protein, RER_14450 family</fullName>
    </submittedName>
</protein>
<proteinExistence type="predicted"/>
<evidence type="ECO:0000313" key="2">
    <source>
        <dbReference type="Proteomes" id="UP000198649"/>
    </source>
</evidence>
<sequence>MHKTTKGALATGAAAVLLTGGAGTLAFWTDSLDVGTSNITSGTVTLTAPTCVGAGLHNWELDGAGAYTPGVTNIVPGDVITKVCSATLTLNGEHVGATLAIDTAALVADPTTTLDTELAATATFLVDGAAYAPLTAPGTYAIKSTITVTFDGPAATNGSKLGDVDLGAVNITATQTHS</sequence>
<dbReference type="RefSeq" id="WP_170259168.1">
    <property type="nucleotide sequence ID" value="NZ_BKAF01000014.1"/>
</dbReference>
<evidence type="ECO:0000313" key="1">
    <source>
        <dbReference type="EMBL" id="SFI71920.1"/>
    </source>
</evidence>
<name>A0A1I3KHU5_9ACTN</name>
<accession>A0A1I3KHU5</accession>
<dbReference type="NCBIfam" id="TIGR04089">
    <property type="entry name" value="exp_by_SipW_III"/>
    <property type="match status" value="1"/>
</dbReference>